<dbReference type="EMBL" id="JACXSI010000007">
    <property type="protein sequence ID" value="MBD3107460.1"/>
    <property type="molecule type" value="Genomic_DNA"/>
</dbReference>
<dbReference type="InterPro" id="IPR001647">
    <property type="entry name" value="HTH_TetR"/>
</dbReference>
<dbReference type="Proteomes" id="UP000602076">
    <property type="component" value="Unassembled WGS sequence"/>
</dbReference>
<dbReference type="GO" id="GO:0003677">
    <property type="term" value="F:DNA binding"/>
    <property type="evidence" value="ECO:0007669"/>
    <property type="project" value="UniProtKB-UniRule"/>
</dbReference>
<dbReference type="PANTHER" id="PTHR43479">
    <property type="entry name" value="ACREF/ENVCD OPERON REPRESSOR-RELATED"/>
    <property type="match status" value="1"/>
</dbReference>
<sequence length="199" mass="23440">MTAKEDRRIVRTRKNLKHSLLTLLKEKDLNELTITEVSQLAECNRVTFYAHYKDLNDLLDAIVDDYLQQLIDYFRESYQKLQHFSSNEIRLHLPIFEFIYQNQFIFALILKGEVLPGSQNLFCESLVQVTLNELKLEEEMEIEIPALNYFSTYGSLGFFLYWINNDFKESPEIMAEKLAYLQGKMFKEASVLDEKPSSN</sequence>
<reference evidence="5" key="1">
    <citation type="submission" date="2020-09" db="EMBL/GenBank/DDBJ databases">
        <title>Bacillus faecalis sp. nov., a moderately halophilic bacterium isolated from cow faeces.</title>
        <authorList>
            <person name="Jiang L."/>
            <person name="Lee J."/>
        </authorList>
    </citation>
    <scope>NUCLEOTIDE SEQUENCE</scope>
    <source>
        <strain evidence="5">AGMB 02131</strain>
    </source>
</reference>
<dbReference type="SUPFAM" id="SSF46689">
    <property type="entry name" value="Homeodomain-like"/>
    <property type="match status" value="1"/>
</dbReference>
<evidence type="ECO:0000313" key="6">
    <source>
        <dbReference type="Proteomes" id="UP000602076"/>
    </source>
</evidence>
<evidence type="ECO:0000256" key="2">
    <source>
        <dbReference type="ARBA" id="ARBA00023125"/>
    </source>
</evidence>
<gene>
    <name evidence="5" type="ORF">IEO70_03705</name>
</gene>
<dbReference type="InterPro" id="IPR009057">
    <property type="entry name" value="Homeodomain-like_sf"/>
</dbReference>
<feature type="domain" description="HTH tetR-type" evidence="4">
    <location>
        <begin position="10"/>
        <end position="70"/>
    </location>
</feature>
<name>A0A927CXG5_9BACI</name>
<dbReference type="Pfam" id="PF14278">
    <property type="entry name" value="TetR_C_8"/>
    <property type="match status" value="1"/>
</dbReference>
<accession>A0A927CXG5</accession>
<dbReference type="InterPro" id="IPR039532">
    <property type="entry name" value="TetR_C_Firmicutes"/>
</dbReference>
<keyword evidence="6" id="KW-1185">Reference proteome</keyword>
<dbReference type="PANTHER" id="PTHR43479:SF7">
    <property type="entry name" value="TETR-FAMILY TRANSCRIPTIONAL REGULATOR"/>
    <property type="match status" value="1"/>
</dbReference>
<dbReference type="RefSeq" id="WP_190997009.1">
    <property type="nucleotide sequence ID" value="NZ_JACXSI010000007.1"/>
</dbReference>
<keyword evidence="2 3" id="KW-0238">DNA-binding</keyword>
<dbReference type="PROSITE" id="PS50977">
    <property type="entry name" value="HTH_TETR_2"/>
    <property type="match status" value="1"/>
</dbReference>
<protein>
    <submittedName>
        <fullName evidence="5">TetR/AcrR family transcriptional regulator</fullName>
    </submittedName>
</protein>
<evidence type="ECO:0000256" key="1">
    <source>
        <dbReference type="ARBA" id="ARBA00022491"/>
    </source>
</evidence>
<evidence type="ECO:0000259" key="4">
    <source>
        <dbReference type="PROSITE" id="PS50977"/>
    </source>
</evidence>
<dbReference type="Gene3D" id="1.10.357.10">
    <property type="entry name" value="Tetracycline Repressor, domain 2"/>
    <property type="match status" value="1"/>
</dbReference>
<organism evidence="5 6">
    <name type="scientific">Peribacillus faecalis</name>
    <dbReference type="NCBI Taxonomy" id="2772559"/>
    <lineage>
        <taxon>Bacteria</taxon>
        <taxon>Bacillati</taxon>
        <taxon>Bacillota</taxon>
        <taxon>Bacilli</taxon>
        <taxon>Bacillales</taxon>
        <taxon>Bacillaceae</taxon>
        <taxon>Peribacillus</taxon>
    </lineage>
</organism>
<dbReference type="InterPro" id="IPR050624">
    <property type="entry name" value="HTH-type_Tx_Regulator"/>
</dbReference>
<proteinExistence type="predicted"/>
<dbReference type="AlphaFoldDB" id="A0A927CXG5"/>
<evidence type="ECO:0000256" key="3">
    <source>
        <dbReference type="PROSITE-ProRule" id="PRU00335"/>
    </source>
</evidence>
<evidence type="ECO:0000313" key="5">
    <source>
        <dbReference type="EMBL" id="MBD3107460.1"/>
    </source>
</evidence>
<comment type="caution">
    <text evidence="5">The sequence shown here is derived from an EMBL/GenBank/DDBJ whole genome shotgun (WGS) entry which is preliminary data.</text>
</comment>
<keyword evidence="1" id="KW-0678">Repressor</keyword>
<feature type="DNA-binding region" description="H-T-H motif" evidence="3">
    <location>
        <begin position="33"/>
        <end position="52"/>
    </location>
</feature>